<organism evidence="2 3">
    <name type="scientific">Candidatus Nitrospira allomarina</name>
    <dbReference type="NCBI Taxonomy" id="3020900"/>
    <lineage>
        <taxon>Bacteria</taxon>
        <taxon>Pseudomonadati</taxon>
        <taxon>Nitrospirota</taxon>
        <taxon>Nitrospiria</taxon>
        <taxon>Nitrospirales</taxon>
        <taxon>Nitrospiraceae</taxon>
        <taxon>Nitrospira</taxon>
    </lineage>
</organism>
<keyword evidence="1" id="KW-1133">Transmembrane helix</keyword>
<reference evidence="2 3" key="1">
    <citation type="submission" date="2023-01" db="EMBL/GenBank/DDBJ databases">
        <title>Cultivation and genomic characterization of new, ubiquitous marine nitrite-oxidizing bacteria from the Nitrospirales.</title>
        <authorList>
            <person name="Mueller A.J."/>
            <person name="Daebeler A."/>
            <person name="Herbold C.W."/>
            <person name="Kirkegaard R.H."/>
            <person name="Daims H."/>
        </authorList>
    </citation>
    <scope>NUCLEOTIDE SEQUENCE [LARGE SCALE GENOMIC DNA]</scope>
    <source>
        <strain evidence="2 3">VA</strain>
    </source>
</reference>
<evidence type="ECO:0008006" key="4">
    <source>
        <dbReference type="Google" id="ProtNLM"/>
    </source>
</evidence>
<dbReference type="AlphaFoldDB" id="A0AA96G8C5"/>
<feature type="transmembrane region" description="Helical" evidence="1">
    <location>
        <begin position="33"/>
        <end position="51"/>
    </location>
</feature>
<proteinExistence type="predicted"/>
<evidence type="ECO:0000256" key="1">
    <source>
        <dbReference type="SAM" id="Phobius"/>
    </source>
</evidence>
<evidence type="ECO:0000313" key="2">
    <source>
        <dbReference type="EMBL" id="WNM56627.1"/>
    </source>
</evidence>
<accession>A0AA96G8C5</accession>
<feature type="transmembrane region" description="Helical" evidence="1">
    <location>
        <begin position="6"/>
        <end position="28"/>
    </location>
</feature>
<name>A0AA96G8C5_9BACT</name>
<dbReference type="EMBL" id="CP116967">
    <property type="protein sequence ID" value="WNM56627.1"/>
    <property type="molecule type" value="Genomic_DNA"/>
</dbReference>
<dbReference type="KEGG" id="nall:PP769_11630"/>
<dbReference type="Proteomes" id="UP001302719">
    <property type="component" value="Chromosome"/>
</dbReference>
<keyword evidence="3" id="KW-1185">Reference proteome</keyword>
<dbReference type="RefSeq" id="WP_312640227.1">
    <property type="nucleotide sequence ID" value="NZ_CP116967.1"/>
</dbReference>
<protein>
    <recommendedName>
        <fullName evidence="4">DUF1328 domain-containing protein</fullName>
    </recommendedName>
</protein>
<keyword evidence="1" id="KW-0472">Membrane</keyword>
<sequence length="67" mass="7262">MLTIGFILLIIAGLFAVIGFGVVSTPILGPARVAFYFLLILSLATIFYGVVQTEVHVDPQVPTQERN</sequence>
<evidence type="ECO:0000313" key="3">
    <source>
        <dbReference type="Proteomes" id="UP001302719"/>
    </source>
</evidence>
<gene>
    <name evidence="2" type="ORF">PP769_11630</name>
</gene>
<keyword evidence="1" id="KW-0812">Transmembrane</keyword>